<keyword evidence="2" id="KW-1185">Reference proteome</keyword>
<dbReference type="Proteomes" id="UP000268093">
    <property type="component" value="Unassembled WGS sequence"/>
</dbReference>
<reference evidence="1 2" key="1">
    <citation type="journal article" date="2018" name="New Phytol.">
        <title>Phylogenomics of Endogonaceae and evolution of mycorrhizas within Mucoromycota.</title>
        <authorList>
            <person name="Chang Y."/>
            <person name="Desiro A."/>
            <person name="Na H."/>
            <person name="Sandor L."/>
            <person name="Lipzen A."/>
            <person name="Clum A."/>
            <person name="Barry K."/>
            <person name="Grigoriev I.V."/>
            <person name="Martin F.M."/>
            <person name="Stajich J.E."/>
            <person name="Smith M.E."/>
            <person name="Bonito G."/>
            <person name="Spatafora J.W."/>
        </authorList>
    </citation>
    <scope>NUCLEOTIDE SEQUENCE [LARGE SCALE GENOMIC DNA]</scope>
    <source>
        <strain evidence="1 2">GMNB39</strain>
    </source>
</reference>
<sequence>MLYNIGWVLHICRKLFCQPAAPVQRDRHPVLGDVDDAGFDEEPIQLARYVRVDTAGFECVEGCGVVMTGQGGFQLDV</sequence>
<evidence type="ECO:0000313" key="2">
    <source>
        <dbReference type="Proteomes" id="UP000268093"/>
    </source>
</evidence>
<dbReference type="EMBL" id="RBNI01016048">
    <property type="protein sequence ID" value="RUP11969.1"/>
    <property type="molecule type" value="Genomic_DNA"/>
</dbReference>
<evidence type="ECO:0000313" key="1">
    <source>
        <dbReference type="EMBL" id="RUP11969.1"/>
    </source>
</evidence>
<comment type="caution">
    <text evidence="1">The sequence shown here is derived from an EMBL/GenBank/DDBJ whole genome shotgun (WGS) entry which is preliminary data.</text>
</comment>
<name>A0A433B925_9FUNG</name>
<proteinExistence type="predicted"/>
<accession>A0A433B925</accession>
<protein>
    <submittedName>
        <fullName evidence="1">Uncharacterized protein</fullName>
    </submittedName>
</protein>
<dbReference type="AlphaFoldDB" id="A0A433B925"/>
<organism evidence="1 2">
    <name type="scientific">Jimgerdemannia flammicorona</name>
    <dbReference type="NCBI Taxonomy" id="994334"/>
    <lineage>
        <taxon>Eukaryota</taxon>
        <taxon>Fungi</taxon>
        <taxon>Fungi incertae sedis</taxon>
        <taxon>Mucoromycota</taxon>
        <taxon>Mucoromycotina</taxon>
        <taxon>Endogonomycetes</taxon>
        <taxon>Endogonales</taxon>
        <taxon>Endogonaceae</taxon>
        <taxon>Jimgerdemannia</taxon>
    </lineage>
</organism>
<gene>
    <name evidence="1" type="ORF">BC936DRAFT_139910</name>
</gene>